<reference evidence="4 5" key="1">
    <citation type="journal article" date="2012" name="PLoS Pathog.">
        <title>Comparative pathogenomics reveals horizontally acquired novel virulence genes in fungi infecting cereal hosts.</title>
        <authorList>
            <person name="Gardiner D.M."/>
            <person name="McDonald M.C."/>
            <person name="Covarelli L."/>
            <person name="Solomon P.S."/>
            <person name="Rusu A.G."/>
            <person name="Marshall M."/>
            <person name="Kazan K."/>
            <person name="Chakraborty S."/>
            <person name="McDonald B.A."/>
            <person name="Manners J.M."/>
        </authorList>
    </citation>
    <scope>NUCLEOTIDE SEQUENCE [LARGE SCALE GENOMIC DNA]</scope>
    <source>
        <strain evidence="4 5">CS3096</strain>
    </source>
</reference>
<keyword evidence="3" id="KW-0560">Oxidoreductase</keyword>
<dbReference type="AlphaFoldDB" id="K3VHG6"/>
<name>K3VHG6_FUSPC</name>
<comment type="similarity">
    <text evidence="1">Belongs to the short-chain dehydrogenases/reductases (SDR) family.</text>
</comment>
<organism evidence="4 5">
    <name type="scientific">Fusarium pseudograminearum (strain CS3096)</name>
    <name type="common">Wheat and barley crown-rot fungus</name>
    <dbReference type="NCBI Taxonomy" id="1028729"/>
    <lineage>
        <taxon>Eukaryota</taxon>
        <taxon>Fungi</taxon>
        <taxon>Dikarya</taxon>
        <taxon>Ascomycota</taxon>
        <taxon>Pezizomycotina</taxon>
        <taxon>Sordariomycetes</taxon>
        <taxon>Hypocreomycetidae</taxon>
        <taxon>Hypocreales</taxon>
        <taxon>Nectriaceae</taxon>
        <taxon>Fusarium</taxon>
    </lineage>
</organism>
<dbReference type="SUPFAM" id="SSF51735">
    <property type="entry name" value="NAD(P)-binding Rossmann-fold domains"/>
    <property type="match status" value="1"/>
</dbReference>
<protein>
    <submittedName>
        <fullName evidence="4">Uncharacterized protein</fullName>
    </submittedName>
</protein>
<sequence length="362" mass="40935">MTNSSQPKRKGASLLHRIVSPFRPNTRYPPKYLDLTGKTALVTGTTSGLGLEACRQLLSHGVSQLIMSARTEIKGEAVAAELRYQYPQADIQVWVLEMEAYDSVIAFAEHAAVHLDRLDMVILNAGTLEPEASVSPYTDNETMFQVNYLSTALLAKLLVPVLKIIPPEGEPSRLTVITTGFYNPHKDKFSLPDFEDMCRTELLEDGFRAKMKRFRQSKRFLQPYLSMLAAVVNPDEVIINLVTTHMIRDTQLTKKSMHKGWFRRKLRVMHTLVGRTLETGAAAYIDAVAVKGKESHGETLSLCRSIPSTMGCCKPPEWQDFERHLWDMTELEFHSLFVDSQTLGAKIYNASMVEDWRKLLQT</sequence>
<accession>K3VHG6</accession>
<comment type="caution">
    <text evidence="4">The sequence shown here is derived from an EMBL/GenBank/DDBJ whole genome shotgun (WGS) entry which is preliminary data.</text>
</comment>
<dbReference type="Proteomes" id="UP000007978">
    <property type="component" value="Chromosome 3"/>
</dbReference>
<dbReference type="RefSeq" id="XP_009257650.1">
    <property type="nucleotide sequence ID" value="XM_009259375.1"/>
</dbReference>
<dbReference type="InterPro" id="IPR036291">
    <property type="entry name" value="NAD(P)-bd_dom_sf"/>
</dbReference>
<gene>
    <name evidence="4" type="ORF">FPSE_06257</name>
</gene>
<evidence type="ECO:0000256" key="3">
    <source>
        <dbReference type="ARBA" id="ARBA00023002"/>
    </source>
</evidence>
<dbReference type="PANTHER" id="PTHR24320">
    <property type="entry name" value="RETINOL DEHYDROGENASE"/>
    <property type="match status" value="1"/>
</dbReference>
<dbReference type="GeneID" id="20364875"/>
<keyword evidence="2" id="KW-0521">NADP</keyword>
<evidence type="ECO:0000256" key="1">
    <source>
        <dbReference type="ARBA" id="ARBA00006484"/>
    </source>
</evidence>
<proteinExistence type="inferred from homology"/>
<keyword evidence="5" id="KW-1185">Reference proteome</keyword>
<dbReference type="HOGENOM" id="CLU_010194_44_4_1"/>
<dbReference type="Pfam" id="PF00106">
    <property type="entry name" value="adh_short"/>
    <property type="match status" value="1"/>
</dbReference>
<dbReference type="KEGG" id="fpu:FPSE_06257"/>
<dbReference type="PANTHER" id="PTHR24320:SF252">
    <property type="entry name" value="DEHYDROGENASE_REDUCTASE FAMILY PROTEIN, PUTATIVE (AFU_ORTHOLOGUE AFUA_3G08550)-RELATED"/>
    <property type="match status" value="1"/>
</dbReference>
<dbReference type="GO" id="GO:0016491">
    <property type="term" value="F:oxidoreductase activity"/>
    <property type="evidence" value="ECO:0007669"/>
    <property type="project" value="UniProtKB-KW"/>
</dbReference>
<evidence type="ECO:0000256" key="2">
    <source>
        <dbReference type="ARBA" id="ARBA00022857"/>
    </source>
</evidence>
<dbReference type="InterPro" id="IPR002347">
    <property type="entry name" value="SDR_fam"/>
</dbReference>
<dbReference type="EMBL" id="AFNW01000134">
    <property type="protein sequence ID" value="EKJ73639.1"/>
    <property type="molecule type" value="Genomic_DNA"/>
</dbReference>
<evidence type="ECO:0000313" key="4">
    <source>
        <dbReference type="EMBL" id="EKJ73639.1"/>
    </source>
</evidence>
<dbReference type="OrthoDB" id="542013at2759"/>
<dbReference type="Gene3D" id="3.40.50.720">
    <property type="entry name" value="NAD(P)-binding Rossmann-like Domain"/>
    <property type="match status" value="1"/>
</dbReference>
<evidence type="ECO:0000313" key="5">
    <source>
        <dbReference type="Proteomes" id="UP000007978"/>
    </source>
</evidence>
<dbReference type="eggNOG" id="KOG1208">
    <property type="taxonomic scope" value="Eukaryota"/>
</dbReference>